<feature type="compositionally biased region" description="Polar residues" evidence="2">
    <location>
        <begin position="1011"/>
        <end position="1024"/>
    </location>
</feature>
<comment type="caution">
    <text evidence="4">The sequence shown here is derived from an EMBL/GenBank/DDBJ whole genome shotgun (WGS) entry which is preliminary data.</text>
</comment>
<dbReference type="Proteomes" id="UP000279307">
    <property type="component" value="Chromosome 4"/>
</dbReference>
<feature type="region of interest" description="Disordered" evidence="2">
    <location>
        <begin position="1471"/>
        <end position="1490"/>
    </location>
</feature>
<feature type="region of interest" description="Disordered" evidence="2">
    <location>
        <begin position="182"/>
        <end position="277"/>
    </location>
</feature>
<feature type="compositionally biased region" description="Basic and acidic residues" evidence="2">
    <location>
        <begin position="1813"/>
        <end position="1828"/>
    </location>
</feature>
<accession>A0A3L8DUR0</accession>
<feature type="compositionally biased region" description="Basic and acidic residues" evidence="2">
    <location>
        <begin position="371"/>
        <end position="380"/>
    </location>
</feature>
<feature type="coiled-coil region" evidence="1">
    <location>
        <begin position="1693"/>
        <end position="1720"/>
    </location>
</feature>
<feature type="compositionally biased region" description="Polar residues" evidence="2">
    <location>
        <begin position="1514"/>
        <end position="1529"/>
    </location>
</feature>
<feature type="region of interest" description="Disordered" evidence="2">
    <location>
        <begin position="1601"/>
        <end position="1628"/>
    </location>
</feature>
<dbReference type="EMBL" id="QOIP01000004">
    <property type="protein sequence ID" value="RLU24032.1"/>
    <property type="molecule type" value="Genomic_DNA"/>
</dbReference>
<feature type="compositionally biased region" description="Basic residues" evidence="2">
    <location>
        <begin position="867"/>
        <end position="884"/>
    </location>
</feature>
<feature type="region of interest" description="Disordered" evidence="2">
    <location>
        <begin position="1011"/>
        <end position="1069"/>
    </location>
</feature>
<feature type="domain" description="Putative zinc-finger" evidence="3">
    <location>
        <begin position="2015"/>
        <end position="2033"/>
    </location>
</feature>
<feature type="compositionally biased region" description="Low complexity" evidence="2">
    <location>
        <begin position="1057"/>
        <end position="1069"/>
    </location>
</feature>
<keyword evidence="1" id="KW-0175">Coiled coil</keyword>
<feature type="compositionally biased region" description="Basic and acidic residues" evidence="2">
    <location>
        <begin position="1617"/>
        <end position="1628"/>
    </location>
</feature>
<feature type="compositionally biased region" description="Polar residues" evidence="2">
    <location>
        <begin position="1892"/>
        <end position="1914"/>
    </location>
</feature>
<feature type="compositionally biased region" description="Polar residues" evidence="2">
    <location>
        <begin position="1930"/>
        <end position="1944"/>
    </location>
</feature>
<feature type="compositionally biased region" description="Basic and acidic residues" evidence="2">
    <location>
        <begin position="968"/>
        <end position="985"/>
    </location>
</feature>
<organism evidence="4 5">
    <name type="scientific">Ooceraea biroi</name>
    <name type="common">Clonal raider ant</name>
    <name type="synonym">Cerapachys biroi</name>
    <dbReference type="NCBI Taxonomy" id="2015173"/>
    <lineage>
        <taxon>Eukaryota</taxon>
        <taxon>Metazoa</taxon>
        <taxon>Ecdysozoa</taxon>
        <taxon>Arthropoda</taxon>
        <taxon>Hexapoda</taxon>
        <taxon>Insecta</taxon>
        <taxon>Pterygota</taxon>
        <taxon>Neoptera</taxon>
        <taxon>Endopterygota</taxon>
        <taxon>Hymenoptera</taxon>
        <taxon>Apocrita</taxon>
        <taxon>Aculeata</taxon>
        <taxon>Formicoidea</taxon>
        <taxon>Formicidae</taxon>
        <taxon>Dorylinae</taxon>
        <taxon>Ooceraea</taxon>
    </lineage>
</organism>
<reference evidence="4 5" key="1">
    <citation type="journal article" date="2018" name="Genome Res.">
        <title>The genomic architecture and molecular evolution of ant odorant receptors.</title>
        <authorList>
            <person name="McKenzie S.K."/>
            <person name="Kronauer D.J.C."/>
        </authorList>
    </citation>
    <scope>NUCLEOTIDE SEQUENCE [LARGE SCALE GENOMIC DNA]</scope>
    <source>
        <strain evidence="4">Clonal line C1</strain>
    </source>
</reference>
<feature type="region of interest" description="Disordered" evidence="2">
    <location>
        <begin position="828"/>
        <end position="899"/>
    </location>
</feature>
<feature type="compositionally biased region" description="Basic and acidic residues" evidence="2">
    <location>
        <begin position="1946"/>
        <end position="1957"/>
    </location>
</feature>
<feature type="region of interest" description="Disordered" evidence="2">
    <location>
        <begin position="356"/>
        <end position="380"/>
    </location>
</feature>
<feature type="compositionally biased region" description="Basic and acidic residues" evidence="2">
    <location>
        <begin position="1916"/>
        <end position="1926"/>
    </location>
</feature>
<feature type="compositionally biased region" description="Polar residues" evidence="2">
    <location>
        <begin position="842"/>
        <end position="854"/>
    </location>
</feature>
<feature type="region of interest" description="Disordered" evidence="2">
    <location>
        <begin position="18"/>
        <end position="38"/>
    </location>
</feature>
<feature type="region of interest" description="Disordered" evidence="2">
    <location>
        <begin position="1268"/>
        <end position="1301"/>
    </location>
</feature>
<feature type="compositionally biased region" description="Polar residues" evidence="2">
    <location>
        <begin position="1601"/>
        <end position="1616"/>
    </location>
</feature>
<dbReference type="InterPro" id="IPR019607">
    <property type="entry name" value="Putative_zinc-finger_domain"/>
</dbReference>
<evidence type="ECO:0000256" key="1">
    <source>
        <dbReference type="SAM" id="Coils"/>
    </source>
</evidence>
<feature type="compositionally biased region" description="Low complexity" evidence="2">
    <location>
        <begin position="1793"/>
        <end position="1809"/>
    </location>
</feature>
<feature type="compositionally biased region" description="Polar residues" evidence="2">
    <location>
        <begin position="217"/>
        <end position="228"/>
    </location>
</feature>
<evidence type="ECO:0000259" key="3">
    <source>
        <dbReference type="Pfam" id="PF10650"/>
    </source>
</evidence>
<feature type="region of interest" description="Disordered" evidence="2">
    <location>
        <begin position="1512"/>
        <end position="1534"/>
    </location>
</feature>
<evidence type="ECO:0000256" key="2">
    <source>
        <dbReference type="SAM" id="MobiDB-lite"/>
    </source>
</evidence>
<proteinExistence type="predicted"/>
<feature type="region of interest" description="Disordered" evidence="2">
    <location>
        <begin position="1339"/>
        <end position="1386"/>
    </location>
</feature>
<name>A0A3L8DUR0_OOCBI</name>
<feature type="compositionally biased region" description="Low complexity" evidence="2">
    <location>
        <begin position="1963"/>
        <end position="1983"/>
    </location>
</feature>
<feature type="region of interest" description="Disordered" evidence="2">
    <location>
        <begin position="1781"/>
        <end position="1834"/>
    </location>
</feature>
<evidence type="ECO:0000313" key="5">
    <source>
        <dbReference type="Proteomes" id="UP000279307"/>
    </source>
</evidence>
<feature type="compositionally biased region" description="Polar residues" evidence="2">
    <location>
        <begin position="935"/>
        <end position="967"/>
    </location>
</feature>
<feature type="compositionally biased region" description="Acidic residues" evidence="2">
    <location>
        <begin position="18"/>
        <end position="27"/>
    </location>
</feature>
<feature type="compositionally biased region" description="Polar residues" evidence="2">
    <location>
        <begin position="1286"/>
        <end position="1300"/>
    </location>
</feature>
<feature type="compositionally biased region" description="Polar residues" evidence="2">
    <location>
        <begin position="242"/>
        <end position="254"/>
    </location>
</feature>
<feature type="region of interest" description="Disordered" evidence="2">
    <location>
        <begin position="1876"/>
        <end position="1983"/>
    </location>
</feature>
<feature type="compositionally biased region" description="Basic and acidic residues" evidence="2">
    <location>
        <begin position="1025"/>
        <end position="1035"/>
    </location>
</feature>
<dbReference type="OrthoDB" id="8197317at2759"/>
<sequence length="2039" mass="226071">MASDLSSGCTETIDILDDEKEEGEISLEDVSSSEEGGVGHLTSSYVISRRRSCASCKSTWGECASWCTAAYRSKSQSKRVEVNLILQDPLKGKENRRRIKEAGCAITKHVSTLQEKIDDLVPISSDSDMEIVGLTDTSNRSKPKVKKKRKKDYDVLTSSIDDLISPTSVDLPIMDSAALKTHYRESSPVHRSARSRVISKSPVRRYRSPVRARSPVYRSSHSPLNYSKSPIVRRSPRRLRSPKQSSPYRSSVRTISRKPPRPDSPPSTRFHTDRHGEVTRLLKKVKRLDSVGAHALESNVSRSKEHQSSSLKDKIFNMLKKVPENKDDVAHLKKKSKVKSDADDEEDLALLRQKALETKQKKPSKLDCPAESEKKQVAKDDDQDVEALHLRMIALRSAVMKKHQERVQRGIRAIKRRSIRSESPFSQSFLDDIPVPGDELLKLASPPGTPPDTPDLDSDHTEDMELDTDIEREKEKLPYSPTDRITSEMPVDTALLGIEPSDVSFINVNETNSPVFDDEEKRNEQMSLSTGVPPYYNNTYLLHSYELPQNCAYSPSQPNIFHSDLNNVQNQLRDYHSDNVECDLLDGICCQSGSYFNTNTVPMRSEESDAALALPATSDTLASCNLPNDDPLQVKQRSNNGVLLVNMSSILGDKYSYERRMNSEYSGIDTAGTFTEPVSPNGSMVTIDDIAETEGELNFADDDRNSSTGNIPKEVTPCQVKNGTTLEANKEEPLYMQGVPDVTDHSNKIPTLINRTLVPASILKSNKKLQQLRLPKKREVHPTFKSAEMQPVIVDTNAKCDSTFKPIKLQTPKKPTPVLTAPTIFHNLNENSENDTLENRDNAPSSKTETTSIDNALIVPDNDAASTRKKRKHIKKNTQKKRKSVSSAQSLAEKRANSCRTNEGINIDVNTVITSKQQTTEQNKNNDENRAQSFVDNRESSNLQNARSPSTQESLSDNSNSVTVENKNSNKNDRNMSSEKEERTKQAVLSTPTKCLEEINTKSYPHTNIVSNNLLDSGTLNTSETAKDNATRRESIDEDEDELRASLLASLKRPKTTDTNSNSNSAASVATVQTTTQKMLATAPVTANITCTTGSSNAPLVSKLNSSEVGERNTVVTAISDHKKRVSSGTTTNLPTKKMKKIPIPASTKVVNNAKKYQNMIVQRKLNLRKLDNACNSAKPSENVWSNVINASKTLHASDTRRFVINLGSDTDSESETEKCQSVVSAVEKPQPEVSVDFEKSVQKFLRDMRKEQEQSVAVAVAVVKSASSTPQVPVLSPPAKRDAPPTTQTDPNKGSSNMHTPLAVRHLPASQQEEYHRLKQQILEREKLKLQRKIADNGSSSNKLLDKGAVSLPAKSLPPGEKKSMNVKQSSQVKSRELEGDSQKLPSQIKKKNINVATSTSVLNVPRISASKHHSANVAKHTLASSTQANLQIKGIKRTISNNLSIRITNEIAPNHASTGNRTADNLIEKQSTNDKQQHRPALRALSKEEINRKHVQIQVKSDTIGRVVTINDKPSLQHDTTNGNQSEKPIDNHDVSVEILEERSKNNENNNNSTSFSNNSTIILANGRANASKQELGDASMETTMSRSQYEAEMNRNISSLPPAENSDSNNASRCKSDVDDNKSNTDDVWDLLKRNVKVELDSLVNLSEAEQQRYLRDTEHKLVAKRYTVLDHLAEMSGNLRQWDMEKDLQNSLAAEVKKLKEQLKMAEERLQVQRNRVSGMGPKVSVARQKINAGRRECFRLSKICSTLGNRLMGKSYKLPEAGGQLLSDKLKEVANHTRQFSKKKRIQSSDASESSGSSENAELSTITRAKEDLSSQEQLRSDTDAADTVDVAGSKSNTACLKPSNDSDNFLTLEPSLDSPQIIPNQITKAKKKDALVNVSESRDNEQITPPNQHNILLSVPKLTSTPIRPNSEHEIEKSTDISDPATSSSPKSLATNLFSCKDDEQRNDKETSSQPSTTVANATTTTTTTTTTMTTMTTTGMTQTRTITPYISILTHLKTPRNTNPHGILCPYEIMGICRDEDCQFIHQSKNET</sequence>
<feature type="region of interest" description="Disordered" evidence="2">
    <location>
        <begin position="437"/>
        <end position="462"/>
    </location>
</feature>
<protein>
    <recommendedName>
        <fullName evidence="3">Putative zinc-finger domain-containing protein</fullName>
    </recommendedName>
</protein>
<evidence type="ECO:0000313" key="4">
    <source>
        <dbReference type="EMBL" id="RLU24032.1"/>
    </source>
</evidence>
<dbReference type="Pfam" id="PF10650">
    <property type="entry name" value="zf-C3H1"/>
    <property type="match status" value="1"/>
</dbReference>
<feature type="region of interest" description="Disordered" evidence="2">
    <location>
        <begin position="935"/>
        <end position="992"/>
    </location>
</feature>
<gene>
    <name evidence="4" type="ORF">DMN91_004241</name>
</gene>